<evidence type="ECO:0000313" key="2">
    <source>
        <dbReference type="Proteomes" id="UP000255509"/>
    </source>
</evidence>
<protein>
    <submittedName>
        <fullName evidence="1">Uncharacterized protein</fullName>
    </submittedName>
</protein>
<proteinExistence type="predicted"/>
<gene>
    <name evidence="1" type="ORF">NCTC8258_05896</name>
</gene>
<organism evidence="1 2">
    <name type="scientific">Salmonella enterica I</name>
    <dbReference type="NCBI Taxonomy" id="59201"/>
    <lineage>
        <taxon>Bacteria</taxon>
        <taxon>Pseudomonadati</taxon>
        <taxon>Pseudomonadota</taxon>
        <taxon>Gammaproteobacteria</taxon>
        <taxon>Enterobacterales</taxon>
        <taxon>Enterobacteriaceae</taxon>
        <taxon>Salmonella</taxon>
    </lineage>
</organism>
<name>A0A379WG47_SALET</name>
<evidence type="ECO:0000313" key="1">
    <source>
        <dbReference type="EMBL" id="SUH18078.1"/>
    </source>
</evidence>
<sequence length="64" mass="7469">MAKQCKPRIQPTLAGYLTSCIVQFAPELNDSHCFLLSFQANFFFKLKDFLQNRFSVCNLFFRLA</sequence>
<dbReference type="Proteomes" id="UP000255509">
    <property type="component" value="Unassembled WGS sequence"/>
</dbReference>
<dbReference type="EMBL" id="UGXS01000004">
    <property type="protein sequence ID" value="SUH18078.1"/>
    <property type="molecule type" value="Genomic_DNA"/>
</dbReference>
<dbReference type="AlphaFoldDB" id="A0A379WG47"/>
<accession>A0A379WG47</accession>
<reference evidence="1 2" key="1">
    <citation type="submission" date="2018-06" db="EMBL/GenBank/DDBJ databases">
        <authorList>
            <consortium name="Pathogen Informatics"/>
            <person name="Doyle S."/>
        </authorList>
    </citation>
    <scope>NUCLEOTIDE SEQUENCE [LARGE SCALE GENOMIC DNA]</scope>
    <source>
        <strain evidence="1 2">NCTC8258</strain>
    </source>
</reference>